<dbReference type="AlphaFoldDB" id="A0A936Z1G6"/>
<sequence>MKKLAVLALAAFAFVAHASDSACMAAAKEKKLSGAAQNSFVKKCEKDAKAKCETAATEKKLAGAAKNSNVKKCVHDTGPAA</sequence>
<accession>A0A936Z1G6</accession>
<evidence type="ECO:0008006" key="4">
    <source>
        <dbReference type="Google" id="ProtNLM"/>
    </source>
</evidence>
<feature type="signal peptide" evidence="1">
    <location>
        <begin position="1"/>
        <end position="18"/>
    </location>
</feature>
<name>A0A936Z1G6_9BURK</name>
<dbReference type="EMBL" id="JAEQNE010000003">
    <property type="protein sequence ID" value="MBL0392592.1"/>
    <property type="molecule type" value="Genomic_DNA"/>
</dbReference>
<protein>
    <recommendedName>
        <fullName evidence="4">Phosphate starvation-inducible protein PsiF</fullName>
    </recommendedName>
</protein>
<gene>
    <name evidence="2" type="ORF">JJ685_15745</name>
</gene>
<feature type="chain" id="PRO_5038080226" description="Phosphate starvation-inducible protein PsiF" evidence="1">
    <location>
        <begin position="19"/>
        <end position="81"/>
    </location>
</feature>
<comment type="caution">
    <text evidence="2">The sequence shown here is derived from an EMBL/GenBank/DDBJ whole genome shotgun (WGS) entry which is preliminary data.</text>
</comment>
<keyword evidence="3" id="KW-1185">Reference proteome</keyword>
<dbReference type="RefSeq" id="WP_201675209.1">
    <property type="nucleotide sequence ID" value="NZ_JAEQNE010000003.1"/>
</dbReference>
<evidence type="ECO:0000313" key="3">
    <source>
        <dbReference type="Proteomes" id="UP000599109"/>
    </source>
</evidence>
<organism evidence="2 3">
    <name type="scientific">Ramlibacter monticola</name>
    <dbReference type="NCBI Taxonomy" id="1926872"/>
    <lineage>
        <taxon>Bacteria</taxon>
        <taxon>Pseudomonadati</taxon>
        <taxon>Pseudomonadota</taxon>
        <taxon>Betaproteobacteria</taxon>
        <taxon>Burkholderiales</taxon>
        <taxon>Comamonadaceae</taxon>
        <taxon>Ramlibacter</taxon>
    </lineage>
</organism>
<dbReference type="Proteomes" id="UP000599109">
    <property type="component" value="Unassembled WGS sequence"/>
</dbReference>
<evidence type="ECO:0000313" key="2">
    <source>
        <dbReference type="EMBL" id="MBL0392592.1"/>
    </source>
</evidence>
<proteinExistence type="predicted"/>
<evidence type="ECO:0000256" key="1">
    <source>
        <dbReference type="SAM" id="SignalP"/>
    </source>
</evidence>
<reference evidence="2 3" key="1">
    <citation type="journal article" date="2017" name="Int. J. Syst. Evol. Microbiol.">
        <title>Ramlibacter monticola sp. nov., isolated from forest soil.</title>
        <authorList>
            <person name="Chaudhary D.K."/>
            <person name="Kim J."/>
        </authorList>
    </citation>
    <scope>NUCLEOTIDE SEQUENCE [LARGE SCALE GENOMIC DNA]</scope>
    <source>
        <strain evidence="2 3">KACC 19175</strain>
    </source>
</reference>
<keyword evidence="1" id="KW-0732">Signal</keyword>